<comment type="caution">
    <text evidence="1">The sequence shown here is derived from an EMBL/GenBank/DDBJ whole genome shotgun (WGS) entry which is preliminary data.</text>
</comment>
<accession>X0WLK3</accession>
<evidence type="ECO:0000313" key="1">
    <source>
        <dbReference type="EMBL" id="GAG24102.1"/>
    </source>
</evidence>
<reference evidence="1" key="1">
    <citation type="journal article" date="2014" name="Front. Microbiol.">
        <title>High frequency of phylogenetically diverse reductive dehalogenase-homologous genes in deep subseafloor sedimentary metagenomes.</title>
        <authorList>
            <person name="Kawai M."/>
            <person name="Futagami T."/>
            <person name="Toyoda A."/>
            <person name="Takaki Y."/>
            <person name="Nishi S."/>
            <person name="Hori S."/>
            <person name="Arai W."/>
            <person name="Tsubouchi T."/>
            <person name="Morono Y."/>
            <person name="Uchiyama I."/>
            <person name="Ito T."/>
            <person name="Fujiyama A."/>
            <person name="Inagaki F."/>
            <person name="Takami H."/>
        </authorList>
    </citation>
    <scope>NUCLEOTIDE SEQUENCE</scope>
    <source>
        <strain evidence="1">Expedition CK06-06</strain>
    </source>
</reference>
<proteinExistence type="predicted"/>
<dbReference type="AlphaFoldDB" id="X0WLK3"/>
<organism evidence="1">
    <name type="scientific">marine sediment metagenome</name>
    <dbReference type="NCBI Taxonomy" id="412755"/>
    <lineage>
        <taxon>unclassified sequences</taxon>
        <taxon>metagenomes</taxon>
        <taxon>ecological metagenomes</taxon>
    </lineage>
</organism>
<gene>
    <name evidence="1" type="ORF">S01H1_49668</name>
</gene>
<feature type="non-terminal residue" evidence="1">
    <location>
        <position position="1"/>
    </location>
</feature>
<feature type="non-terminal residue" evidence="1">
    <location>
        <position position="261"/>
    </location>
</feature>
<sequence>QANLDYMDSLYIRQYDSAGVYRNNIFWTHPNAERNATTGWSHMQGTLKNGTLSGAFDDTDIDRITVSGTPSQVLYFTNGSSEIVAGSKIEGKTSGATLNTYGVHLVAGSWAAGTAEGYITGRLSGTFQQEDLVHEDGTATIAQLEYQHLRMTDGGVYDIQEGDAISGDTSTATGTVEKIVITAGTIVGGDAMGLLMITPLTGTFQAEAVTINTNVGTANITGAGTYNTVKIPGPQMSFTLDLYHMRTGFDMPGIILRIDDG</sequence>
<protein>
    <submittedName>
        <fullName evidence="1">Uncharacterized protein</fullName>
    </submittedName>
</protein>
<name>X0WLK3_9ZZZZ</name>
<dbReference type="EMBL" id="BARS01031964">
    <property type="protein sequence ID" value="GAG24102.1"/>
    <property type="molecule type" value="Genomic_DNA"/>
</dbReference>